<dbReference type="GeneID" id="64601682"/>
<evidence type="ECO:0000313" key="1">
    <source>
        <dbReference type="EMBL" id="KAG1784932.1"/>
    </source>
</evidence>
<sequence length="208" mass="22830">MSLTLHDCPPHDGEHETPTYPLIYDPLYYPDEVSVLSAVACDLPWLSASLMCYKSNLNCLTAPIPCDAAPNALDCPCNFEILRTELVSSSDDVLTQRFSMHLPSTSLQTRTTLIAAAVHLAYGSDVAAALCRSPVIVASSPTSIPPPSGIFDLHQYWLFFSLDELTCVWSVFCSIMHSFFVLSQPRINRFQACVHTVGHVVCSPTSYA</sequence>
<dbReference type="Proteomes" id="UP000719766">
    <property type="component" value="Unassembled WGS sequence"/>
</dbReference>
<reference evidence="1" key="1">
    <citation type="journal article" date="2020" name="New Phytol.">
        <title>Comparative genomics reveals dynamic genome evolution in host specialist ectomycorrhizal fungi.</title>
        <authorList>
            <person name="Lofgren L.A."/>
            <person name="Nguyen N.H."/>
            <person name="Vilgalys R."/>
            <person name="Ruytinx J."/>
            <person name="Liao H.L."/>
            <person name="Branco S."/>
            <person name="Kuo A."/>
            <person name="LaButti K."/>
            <person name="Lipzen A."/>
            <person name="Andreopoulos W."/>
            <person name="Pangilinan J."/>
            <person name="Riley R."/>
            <person name="Hundley H."/>
            <person name="Na H."/>
            <person name="Barry K."/>
            <person name="Grigoriev I.V."/>
            <person name="Stajich J.E."/>
            <person name="Kennedy P.G."/>
        </authorList>
    </citation>
    <scope>NUCLEOTIDE SEQUENCE</scope>
    <source>
        <strain evidence="1">S12</strain>
    </source>
</reference>
<accession>A0A9P7AB40</accession>
<protein>
    <submittedName>
        <fullName evidence="1">Uncharacterized protein</fullName>
    </submittedName>
</protein>
<dbReference type="OrthoDB" id="2683672at2759"/>
<keyword evidence="2" id="KW-1185">Reference proteome</keyword>
<organism evidence="1 2">
    <name type="scientific">Suillus plorans</name>
    <dbReference type="NCBI Taxonomy" id="116603"/>
    <lineage>
        <taxon>Eukaryota</taxon>
        <taxon>Fungi</taxon>
        <taxon>Dikarya</taxon>
        <taxon>Basidiomycota</taxon>
        <taxon>Agaricomycotina</taxon>
        <taxon>Agaricomycetes</taxon>
        <taxon>Agaricomycetidae</taxon>
        <taxon>Boletales</taxon>
        <taxon>Suillineae</taxon>
        <taxon>Suillaceae</taxon>
        <taxon>Suillus</taxon>
    </lineage>
</organism>
<dbReference type="RefSeq" id="XP_041152417.1">
    <property type="nucleotide sequence ID" value="XM_041307918.1"/>
</dbReference>
<name>A0A9P7AB40_9AGAM</name>
<dbReference type="AlphaFoldDB" id="A0A9P7AB40"/>
<evidence type="ECO:0000313" key="2">
    <source>
        <dbReference type="Proteomes" id="UP000719766"/>
    </source>
</evidence>
<gene>
    <name evidence="1" type="ORF">HD556DRAFT_1451245</name>
</gene>
<proteinExistence type="predicted"/>
<dbReference type="EMBL" id="JABBWE010000124">
    <property type="protein sequence ID" value="KAG1784932.1"/>
    <property type="molecule type" value="Genomic_DNA"/>
</dbReference>
<comment type="caution">
    <text evidence="1">The sequence shown here is derived from an EMBL/GenBank/DDBJ whole genome shotgun (WGS) entry which is preliminary data.</text>
</comment>